<accession>A0A6P1DBZ5</accession>
<dbReference type="EMBL" id="JAAGUZ010000071">
    <property type="protein sequence ID" value="NEW47111.1"/>
    <property type="molecule type" value="Genomic_DNA"/>
</dbReference>
<evidence type="ECO:0000313" key="1">
    <source>
        <dbReference type="EMBL" id="NEW47111.1"/>
    </source>
</evidence>
<organism evidence="1 2">
    <name type="scientific">Nocardia cyriacigeorgica</name>
    <dbReference type="NCBI Taxonomy" id="135487"/>
    <lineage>
        <taxon>Bacteria</taxon>
        <taxon>Bacillati</taxon>
        <taxon>Actinomycetota</taxon>
        <taxon>Actinomycetes</taxon>
        <taxon>Mycobacteriales</taxon>
        <taxon>Nocardiaceae</taxon>
        <taxon>Nocardia</taxon>
    </lineage>
</organism>
<dbReference type="Proteomes" id="UP000468928">
    <property type="component" value="Unassembled WGS sequence"/>
</dbReference>
<evidence type="ECO:0000313" key="2">
    <source>
        <dbReference type="Proteomes" id="UP000468928"/>
    </source>
</evidence>
<dbReference type="AlphaFoldDB" id="A0A6P1DBZ5"/>
<proteinExistence type="predicted"/>
<reference evidence="1 2" key="1">
    <citation type="submission" date="2020-01" db="EMBL/GenBank/DDBJ databases">
        <title>Genetics and antimicrobial susceptibilities of Nocardia species isolated from the soil; a comparison with species isolated from humans.</title>
        <authorList>
            <person name="Carrasco G."/>
            <person name="Monzon S."/>
            <person name="Sansegundo M."/>
            <person name="Garcia E."/>
            <person name="Garrido N."/>
            <person name="Medina M.J."/>
            <person name="Villalon P."/>
            <person name="Ramirez-Arocha A.C."/>
            <person name="Jimenez P."/>
            <person name="Cuesta I."/>
            <person name="Valdezate S."/>
        </authorList>
    </citation>
    <scope>NUCLEOTIDE SEQUENCE [LARGE SCALE GENOMIC DNA]</scope>
    <source>
        <strain evidence="1 2">CNM20110639</strain>
    </source>
</reference>
<gene>
    <name evidence="1" type="ORF">GV789_22070</name>
</gene>
<protein>
    <submittedName>
        <fullName evidence="1">Uncharacterized protein</fullName>
    </submittedName>
</protein>
<sequence>MKSEVAVRIEPVLIVQLGALTNRPRKFGVGTLDQQFEMTGGIFHDRCAASAGRTGRVTYPRNQCRGIERPDGQALEAAKAVSAPSDAFGKLCAFLPPLFVNSVGSTAKSTLGDPAPHMLTIRAYGTCVRYPLAPARLTTATS</sequence>
<name>A0A6P1DBZ5_9NOCA</name>
<comment type="caution">
    <text evidence="1">The sequence shown here is derived from an EMBL/GenBank/DDBJ whole genome shotgun (WGS) entry which is preliminary data.</text>
</comment>
<dbReference type="RefSeq" id="WP_163829935.1">
    <property type="nucleotide sequence ID" value="NZ_JAAGUZ010000071.1"/>
</dbReference>